<dbReference type="PRINTS" id="PR00326">
    <property type="entry name" value="GTP1OBG"/>
</dbReference>
<comment type="cofactor">
    <cofactor evidence="9">
        <name>K(+)</name>
        <dbReference type="ChEBI" id="CHEBI:29103"/>
    </cofactor>
    <text evidence="9">Binds 1 potassium ion per subunit.</text>
</comment>
<dbReference type="SUPFAM" id="SSF52540">
    <property type="entry name" value="P-loop containing nucleoside triphosphate hydrolases"/>
    <property type="match status" value="1"/>
</dbReference>
<evidence type="ECO:0000256" key="9">
    <source>
        <dbReference type="HAMAP-Rule" id="MF_00379"/>
    </source>
</evidence>
<evidence type="ECO:0000256" key="5">
    <source>
        <dbReference type="ARBA" id="ARBA00022801"/>
    </source>
</evidence>
<dbReference type="NCBIfam" id="TIGR00450">
    <property type="entry name" value="mnmE_trmE_thdF"/>
    <property type="match status" value="1"/>
</dbReference>
<feature type="binding site" evidence="9">
    <location>
        <position position="138"/>
    </location>
    <ligand>
        <name>(6S)-5-formyl-5,6,7,8-tetrahydrofolate</name>
        <dbReference type="ChEBI" id="CHEBI:57457"/>
    </ligand>
</feature>
<evidence type="ECO:0000313" key="12">
    <source>
        <dbReference type="EMBL" id="EFW25032.1"/>
    </source>
</evidence>
<feature type="binding site" evidence="9">
    <location>
        <position position="266"/>
    </location>
    <ligand>
        <name>K(+)</name>
        <dbReference type="ChEBI" id="CHEBI:29103"/>
    </ligand>
</feature>
<reference evidence="12 13" key="1">
    <citation type="submission" date="2010-08" db="EMBL/GenBank/DDBJ databases">
        <authorList>
            <person name="Weinstock G."/>
            <person name="Sodergren E."/>
            <person name="Clifton S."/>
            <person name="Fulton L."/>
            <person name="Fulton B."/>
            <person name="Courtney L."/>
            <person name="Fronick C."/>
            <person name="Harrison M."/>
            <person name="Strong C."/>
            <person name="Farmer C."/>
            <person name="Delahaunty K."/>
            <person name="Markovic C."/>
            <person name="Hall O."/>
            <person name="Minx P."/>
            <person name="Tomlinson C."/>
            <person name="Mitreva M."/>
            <person name="Hou S."/>
            <person name="Chen J."/>
            <person name="Wollam A."/>
            <person name="Pepin K.H."/>
            <person name="Johnson M."/>
            <person name="Bhonagiri V."/>
            <person name="Zhang X."/>
            <person name="Suruliraj S."/>
            <person name="Warren W."/>
            <person name="Chinwalla A."/>
            <person name="Mardis E.R."/>
            <person name="Wilson R.K."/>
        </authorList>
    </citation>
    <scope>NUCLEOTIDE SEQUENCE [LARGE SCALE GENOMIC DNA]</scope>
    <source>
        <strain evidence="12 13">F0204</strain>
    </source>
</reference>
<dbReference type="FunFam" id="3.30.1360.120:FF:000003">
    <property type="entry name" value="tRNA modification GTPase MnmE"/>
    <property type="match status" value="1"/>
</dbReference>
<keyword evidence="13" id="KW-1185">Reference proteome</keyword>
<dbReference type="Gene3D" id="3.40.50.300">
    <property type="entry name" value="P-loop containing nucleotide triphosphate hydrolases"/>
    <property type="match status" value="1"/>
</dbReference>
<dbReference type="InterPro" id="IPR031168">
    <property type="entry name" value="G_TrmE"/>
</dbReference>
<dbReference type="Pfam" id="PF01926">
    <property type="entry name" value="MMR_HSR1"/>
    <property type="match status" value="1"/>
</dbReference>
<feature type="domain" description="TrmE-type G" evidence="11">
    <location>
        <begin position="235"/>
        <end position="381"/>
    </location>
</feature>
<dbReference type="Proteomes" id="UP000004097">
    <property type="component" value="Unassembled WGS sequence"/>
</dbReference>
<dbReference type="InterPro" id="IPR018948">
    <property type="entry name" value="GTP-bd_TrmE_N"/>
</dbReference>
<feature type="binding site" evidence="9">
    <location>
        <begin position="289"/>
        <end position="292"/>
    </location>
    <ligand>
        <name>GTP</name>
        <dbReference type="ChEBI" id="CHEBI:37565"/>
    </ligand>
</feature>
<dbReference type="InterPro" id="IPR025867">
    <property type="entry name" value="MnmE_helical"/>
</dbReference>
<dbReference type="PROSITE" id="PS51709">
    <property type="entry name" value="G_TRME"/>
    <property type="match status" value="1"/>
</dbReference>
<comment type="subcellular location">
    <subcellularLocation>
        <location evidence="9">Cytoplasm</location>
    </subcellularLocation>
</comment>
<dbReference type="InterPro" id="IPR027266">
    <property type="entry name" value="TrmE/GcvT-like"/>
</dbReference>
<dbReference type="eggNOG" id="COG0486">
    <property type="taxonomic scope" value="Bacteria"/>
</dbReference>
<dbReference type="SUPFAM" id="SSF116878">
    <property type="entry name" value="TrmE connector domain"/>
    <property type="match status" value="1"/>
</dbReference>
<evidence type="ECO:0000256" key="8">
    <source>
        <dbReference type="ARBA" id="ARBA00023134"/>
    </source>
</evidence>
<keyword evidence="5 9" id="KW-0378">Hydrolase</keyword>
<feature type="binding site" evidence="9">
    <location>
        <position position="264"/>
    </location>
    <ligand>
        <name>K(+)</name>
        <dbReference type="ChEBI" id="CHEBI:29103"/>
    </ligand>
</feature>
<dbReference type="InterPro" id="IPR005225">
    <property type="entry name" value="Small_GTP-bd"/>
</dbReference>
<evidence type="ECO:0000256" key="7">
    <source>
        <dbReference type="ARBA" id="ARBA00022958"/>
    </source>
</evidence>
<gene>
    <name evidence="9" type="primary">mnmE</name>
    <name evidence="9 12" type="synonym">trmE</name>
    <name evidence="12" type="ORF">HMPREF9430_00454</name>
</gene>
<dbReference type="EC" id="3.6.-.-" evidence="9"/>
<name>E7MLP1_9FIRM</name>
<dbReference type="InterPro" id="IPR027368">
    <property type="entry name" value="MnmE_dom2"/>
</dbReference>
<dbReference type="GO" id="GO:0042802">
    <property type="term" value="F:identical protein binding"/>
    <property type="evidence" value="ECO:0007669"/>
    <property type="project" value="UniProtKB-ARBA"/>
</dbReference>
<feature type="binding site" evidence="9">
    <location>
        <position position="269"/>
    </location>
    <ligand>
        <name>K(+)</name>
        <dbReference type="ChEBI" id="CHEBI:29103"/>
    </ligand>
</feature>
<accession>E7MLP1</accession>
<evidence type="ECO:0000259" key="11">
    <source>
        <dbReference type="PROSITE" id="PS51709"/>
    </source>
</evidence>
<feature type="binding site" evidence="9">
    <location>
        <position position="99"/>
    </location>
    <ligand>
        <name>(6S)-5-formyl-5,6,7,8-tetrahydrofolate</name>
        <dbReference type="ChEBI" id="CHEBI:57457"/>
    </ligand>
</feature>
<dbReference type="HOGENOM" id="CLU_019624_4_1_9"/>
<dbReference type="GO" id="GO:0003924">
    <property type="term" value="F:GTPase activity"/>
    <property type="evidence" value="ECO:0007669"/>
    <property type="project" value="UniProtKB-UniRule"/>
</dbReference>
<dbReference type="HAMAP" id="MF_00379">
    <property type="entry name" value="GTPase_MnmE"/>
    <property type="match status" value="1"/>
</dbReference>
<dbReference type="Gene3D" id="1.20.120.430">
    <property type="entry name" value="tRNA modification GTPase MnmE domain 2"/>
    <property type="match status" value="1"/>
</dbReference>
<evidence type="ECO:0000256" key="3">
    <source>
        <dbReference type="ARBA" id="ARBA00022723"/>
    </source>
</evidence>
<dbReference type="InterPro" id="IPR006073">
    <property type="entry name" value="GTP-bd"/>
</dbReference>
<keyword evidence="3 9" id="KW-0479">Metal-binding</keyword>
<dbReference type="Gene3D" id="3.30.1360.120">
    <property type="entry name" value="Probable tRNA modification gtpase trme, domain 1"/>
    <property type="match status" value="1"/>
</dbReference>
<comment type="similarity">
    <text evidence="1 9 10">Belongs to the TRAFAC class TrmE-Era-EngA-EngB-Septin-like GTPase superfamily. TrmE GTPase family.</text>
</comment>
<keyword evidence="9" id="KW-0963">Cytoplasm</keyword>
<feature type="binding site" evidence="9">
    <location>
        <position position="459"/>
    </location>
    <ligand>
        <name>(6S)-5-formyl-5,6,7,8-tetrahydrofolate</name>
        <dbReference type="ChEBI" id="CHEBI:57457"/>
    </ligand>
</feature>
<dbReference type="PANTHER" id="PTHR42714:SF2">
    <property type="entry name" value="TRNA MODIFICATION GTPASE GTPBP3, MITOCHONDRIAL"/>
    <property type="match status" value="1"/>
</dbReference>
<protein>
    <recommendedName>
        <fullName evidence="9">tRNA modification GTPase MnmE</fullName>
        <ecNumber evidence="9">3.6.-.-</ecNumber>
    </recommendedName>
</protein>
<keyword evidence="4 9" id="KW-0547">Nucleotide-binding</keyword>
<dbReference type="NCBIfam" id="TIGR00231">
    <property type="entry name" value="small_GTP"/>
    <property type="match status" value="1"/>
</dbReference>
<organism evidence="12 13">
    <name type="scientific">Solobacterium moorei F0204</name>
    <dbReference type="NCBI Taxonomy" id="706433"/>
    <lineage>
        <taxon>Bacteria</taxon>
        <taxon>Bacillati</taxon>
        <taxon>Bacillota</taxon>
        <taxon>Erysipelotrichia</taxon>
        <taxon>Erysipelotrichales</taxon>
        <taxon>Erysipelotrichaceae</taxon>
        <taxon>Solobacterium</taxon>
    </lineage>
</organism>
<dbReference type="CDD" id="cd14858">
    <property type="entry name" value="TrmE_N"/>
    <property type="match status" value="1"/>
</dbReference>
<feature type="binding site" evidence="9">
    <location>
        <position position="245"/>
    </location>
    <ligand>
        <name>K(+)</name>
        <dbReference type="ChEBI" id="CHEBI:29103"/>
    </ligand>
</feature>
<dbReference type="EMBL" id="AECQ01000006">
    <property type="protein sequence ID" value="EFW25032.1"/>
    <property type="molecule type" value="Genomic_DNA"/>
</dbReference>
<dbReference type="PANTHER" id="PTHR42714">
    <property type="entry name" value="TRNA MODIFICATION GTPASE GTPBP3"/>
    <property type="match status" value="1"/>
</dbReference>
<keyword evidence="7 9" id="KW-0630">Potassium</keyword>
<dbReference type="InterPro" id="IPR027417">
    <property type="entry name" value="P-loop_NTPase"/>
</dbReference>
<dbReference type="GO" id="GO:0030488">
    <property type="term" value="P:tRNA methylation"/>
    <property type="evidence" value="ECO:0007669"/>
    <property type="project" value="TreeGrafter"/>
</dbReference>
<dbReference type="CDD" id="cd04164">
    <property type="entry name" value="trmE"/>
    <property type="match status" value="1"/>
</dbReference>
<comment type="caution">
    <text evidence="9">Lacks conserved residue(s) required for the propagation of feature annotation.</text>
</comment>
<dbReference type="GO" id="GO:0005525">
    <property type="term" value="F:GTP binding"/>
    <property type="evidence" value="ECO:0007669"/>
    <property type="project" value="UniProtKB-UniRule"/>
</dbReference>
<feature type="binding site" evidence="9">
    <location>
        <begin position="264"/>
        <end position="270"/>
    </location>
    <ligand>
        <name>GTP</name>
        <dbReference type="ChEBI" id="CHEBI:37565"/>
    </ligand>
</feature>
<dbReference type="InterPro" id="IPR004520">
    <property type="entry name" value="GTPase_MnmE"/>
</dbReference>
<comment type="caution">
    <text evidence="12">The sequence shown here is derived from an EMBL/GenBank/DDBJ whole genome shotgun (WGS) entry which is preliminary data.</text>
</comment>
<keyword evidence="2 9" id="KW-0819">tRNA processing</keyword>
<proteinExistence type="inferred from homology"/>
<dbReference type="STRING" id="706433.HMPREF9430_00454"/>
<dbReference type="AlphaFoldDB" id="E7MLP1"/>
<evidence type="ECO:0000256" key="2">
    <source>
        <dbReference type="ARBA" id="ARBA00022694"/>
    </source>
</evidence>
<feature type="binding site" evidence="9">
    <location>
        <begin position="245"/>
        <end position="250"/>
    </location>
    <ligand>
        <name>GTP</name>
        <dbReference type="ChEBI" id="CHEBI:37565"/>
    </ligand>
</feature>
<dbReference type="GO" id="GO:0005829">
    <property type="term" value="C:cytosol"/>
    <property type="evidence" value="ECO:0007669"/>
    <property type="project" value="TreeGrafter"/>
</dbReference>
<dbReference type="GO" id="GO:0002098">
    <property type="term" value="P:tRNA wobble uridine modification"/>
    <property type="evidence" value="ECO:0007669"/>
    <property type="project" value="TreeGrafter"/>
</dbReference>
<evidence type="ECO:0000313" key="13">
    <source>
        <dbReference type="Proteomes" id="UP000004097"/>
    </source>
</evidence>
<sequence length="459" mass="50355">MQGVDKTSTIIMGNWRDSMFQDTIAAIATADAMGAISVIRISGSDAIQIVTDLTGKDLSDAKGYTIHYATIKEGNESVDEVLVSLFRAPKSYTGEDVVEISCHGGVYITRKVLSLILGAGARMARRGEFTERAFLSGKMDLSQAEGINDLIWAKDEINAKSAIHSLKGSVAKLMRSLEEDLTQIISNIEVNIDYPEYDDVHQLTEEEILPRAEKWIDDIHQIIVTAQQSAVIKEGINTVILGRPNVGKSSLLNALLEEDKAIVTDVAGTTRDLVEGTVRLSGITLNLIDTAGIRKSDDAIEQIGITKSLQALEKAQLVIVVLDGSEELTEEDQELLEKTKNYNRIVVYNKKDKDSVHAGISISAIQKDITELTNAIVEKYQSEYIAANSDTLNNERQIGYALQAEQAMREAVNALHAGMELDLVTIDLEKAWTALRQITGKAGKEDLLDEIFSRFCLGK</sequence>
<evidence type="ECO:0000256" key="4">
    <source>
        <dbReference type="ARBA" id="ARBA00022741"/>
    </source>
</evidence>
<evidence type="ECO:0000256" key="6">
    <source>
        <dbReference type="ARBA" id="ARBA00022842"/>
    </source>
</evidence>
<dbReference type="Pfam" id="PF12631">
    <property type="entry name" value="MnmE_helical"/>
    <property type="match status" value="1"/>
</dbReference>
<feature type="binding site" evidence="9">
    <location>
        <position position="270"/>
    </location>
    <ligand>
        <name>Mg(2+)</name>
        <dbReference type="ChEBI" id="CHEBI:18420"/>
    </ligand>
</feature>
<evidence type="ECO:0000256" key="1">
    <source>
        <dbReference type="ARBA" id="ARBA00011043"/>
    </source>
</evidence>
<dbReference type="Pfam" id="PF10396">
    <property type="entry name" value="TrmE_N"/>
    <property type="match status" value="1"/>
</dbReference>
<feature type="binding site" evidence="9">
    <location>
        <position position="40"/>
    </location>
    <ligand>
        <name>(6S)-5-formyl-5,6,7,8-tetrahydrofolate</name>
        <dbReference type="ChEBI" id="CHEBI:57457"/>
    </ligand>
</feature>
<comment type="function">
    <text evidence="9">Exhibits a very high intrinsic GTPase hydrolysis rate. Involved in the addition of a carboxymethylaminomethyl (cmnm) group at the wobble position (U34) of certain tRNAs, forming tRNA-cmnm(5)s(2)U34.</text>
</comment>
<evidence type="ECO:0000256" key="10">
    <source>
        <dbReference type="RuleBase" id="RU003313"/>
    </source>
</evidence>
<feature type="binding site" evidence="9">
    <location>
        <position position="249"/>
    </location>
    <ligand>
        <name>Mg(2+)</name>
        <dbReference type="ChEBI" id="CHEBI:18420"/>
    </ligand>
</feature>
<keyword evidence="8 9" id="KW-0342">GTP-binding</keyword>
<dbReference type="GO" id="GO:0046872">
    <property type="term" value="F:metal ion binding"/>
    <property type="evidence" value="ECO:0007669"/>
    <property type="project" value="UniProtKB-KW"/>
</dbReference>
<comment type="subunit">
    <text evidence="9">Homodimer. Heterotetramer of two MnmE and two MnmG subunits.</text>
</comment>
<keyword evidence="6 9" id="KW-0460">Magnesium</keyword>